<dbReference type="PANTHER" id="PTHR35894:SF1">
    <property type="entry name" value="PHOSPHORIBULOKINASE _ URIDINE KINASE FAMILY"/>
    <property type="match status" value="1"/>
</dbReference>
<dbReference type="Gene3D" id="3.40.50.300">
    <property type="entry name" value="P-loop containing nucleotide triphosphate hydrolases"/>
    <property type="match status" value="1"/>
</dbReference>
<dbReference type="RefSeq" id="WP_246448500.1">
    <property type="nucleotide sequence ID" value="NZ_JACHLP010000007.1"/>
</dbReference>
<evidence type="ECO:0000313" key="3">
    <source>
        <dbReference type="Proteomes" id="UP000562027"/>
    </source>
</evidence>
<dbReference type="GO" id="GO:0016887">
    <property type="term" value="F:ATP hydrolysis activity"/>
    <property type="evidence" value="ECO:0007669"/>
    <property type="project" value="InterPro"/>
</dbReference>
<name>A0A840LEC4_9BURK</name>
<dbReference type="Gene3D" id="1.10.10.60">
    <property type="entry name" value="Homeodomain-like"/>
    <property type="match status" value="1"/>
</dbReference>
<reference evidence="2 3" key="1">
    <citation type="submission" date="2020-08" db="EMBL/GenBank/DDBJ databases">
        <title>Functional genomics of gut bacteria from endangered species of beetles.</title>
        <authorList>
            <person name="Carlos-Shanley C."/>
        </authorList>
    </citation>
    <scope>NUCLEOTIDE SEQUENCE [LARGE SCALE GENOMIC DNA]</scope>
    <source>
        <strain evidence="2 3">S00239</strain>
    </source>
</reference>
<dbReference type="PANTHER" id="PTHR35894">
    <property type="entry name" value="GENERAL SECRETION PATHWAY PROTEIN A-RELATED"/>
    <property type="match status" value="1"/>
</dbReference>
<sequence>MSRPIKITPTVLERARQLREQGLTHRQVATELGISYDAVRKAAGDRYRNAFLPVGKTPCKPAKAAAHTEVAPKQKNGSMAALKEVGPDVVEHAEADPSAEPNQQEDATMLLQNQSLTPEAREHFRLPRSPFVDDVQTPDDVFQSPSVRYVRAALMDAANHHGFIAVVGESGAGKSTLAEDLEERIKAAGREVLVIRPYVLAMEQNDAKGKTLKSSHIAEAIAAALDPQLKVKSSPEARFAQVHALLKASRRAGRRHLLLIEEAHCLPTATLKHLKRFLELKDGMQRLLGVALIAQPELRDRLGSQNAEVREVMQRCEIVELSPLDADLEGYLRHKFARFDLKFEDVFAADAADAIRARLVHMPRGGKLGDARSICHPLVVNNLVSRAMNAAARAAWPQVDAQVIAGC</sequence>
<dbReference type="SUPFAM" id="SSF52540">
    <property type="entry name" value="P-loop containing nucleoside triphosphate hydrolases"/>
    <property type="match status" value="1"/>
</dbReference>
<dbReference type="InterPro" id="IPR052026">
    <property type="entry name" value="ExeA_AAA_ATPase_DNA-bind"/>
</dbReference>
<comment type="caution">
    <text evidence="2">The sequence shown here is derived from an EMBL/GenBank/DDBJ whole genome shotgun (WGS) entry which is preliminary data.</text>
</comment>
<gene>
    <name evidence="2" type="ORF">HNP55_003559</name>
</gene>
<organism evidence="2 3">
    <name type="scientific">Roseateles oligotrophus</name>
    <dbReference type="NCBI Taxonomy" id="1769250"/>
    <lineage>
        <taxon>Bacteria</taxon>
        <taxon>Pseudomonadati</taxon>
        <taxon>Pseudomonadota</taxon>
        <taxon>Betaproteobacteria</taxon>
        <taxon>Burkholderiales</taxon>
        <taxon>Sphaerotilaceae</taxon>
        <taxon>Roseateles</taxon>
    </lineage>
</organism>
<evidence type="ECO:0000313" key="2">
    <source>
        <dbReference type="EMBL" id="MBB4845013.1"/>
    </source>
</evidence>
<dbReference type="AlphaFoldDB" id="A0A840LEC4"/>
<dbReference type="EMBL" id="JACHLP010000007">
    <property type="protein sequence ID" value="MBB4845013.1"/>
    <property type="molecule type" value="Genomic_DNA"/>
</dbReference>
<accession>A0A840LEC4</accession>
<dbReference type="Proteomes" id="UP000562027">
    <property type="component" value="Unassembled WGS sequence"/>
</dbReference>
<protein>
    <submittedName>
        <fullName evidence="2">Type II secretory pathway predicted ATPase ExeA</fullName>
    </submittedName>
</protein>
<dbReference type="Pfam" id="PF13401">
    <property type="entry name" value="AAA_22"/>
    <property type="match status" value="1"/>
</dbReference>
<dbReference type="InterPro" id="IPR049945">
    <property type="entry name" value="AAA_22"/>
</dbReference>
<evidence type="ECO:0000259" key="1">
    <source>
        <dbReference type="SMART" id="SM00382"/>
    </source>
</evidence>
<feature type="domain" description="AAA+ ATPase" evidence="1">
    <location>
        <begin position="160"/>
        <end position="312"/>
    </location>
</feature>
<proteinExistence type="predicted"/>
<dbReference type="InterPro" id="IPR003593">
    <property type="entry name" value="AAA+_ATPase"/>
</dbReference>
<dbReference type="SMART" id="SM00382">
    <property type="entry name" value="AAA"/>
    <property type="match status" value="1"/>
</dbReference>
<dbReference type="InterPro" id="IPR027417">
    <property type="entry name" value="P-loop_NTPase"/>
</dbReference>
<keyword evidence="3" id="KW-1185">Reference proteome</keyword>